<evidence type="ECO:0000313" key="2">
    <source>
        <dbReference type="Proteomes" id="UP000011524"/>
    </source>
</evidence>
<protein>
    <submittedName>
        <fullName evidence="1">Uncharacterized protein</fullName>
    </submittedName>
</protein>
<keyword evidence="2" id="KW-1185">Reference proteome</keyword>
<dbReference type="STRING" id="1227453.C444_06876"/>
<reference evidence="1 2" key="1">
    <citation type="journal article" date="2014" name="PLoS Genet.">
        <title>Phylogenetically driven sequencing of extremely halophilic archaea reveals strategies for static and dynamic osmo-response.</title>
        <authorList>
            <person name="Becker E.A."/>
            <person name="Seitzer P.M."/>
            <person name="Tritt A."/>
            <person name="Larsen D."/>
            <person name="Krusor M."/>
            <person name="Yao A.I."/>
            <person name="Wu D."/>
            <person name="Madern D."/>
            <person name="Eisen J.A."/>
            <person name="Darling A.E."/>
            <person name="Facciotti M.T."/>
        </authorList>
    </citation>
    <scope>NUCLEOTIDE SEQUENCE [LARGE SCALE GENOMIC DNA]</scope>
    <source>
        <strain evidence="2">ATCC 49778 / DSM 6131 / JCM 7785 / NBRC 101032 / NCIMB 13157 / TR-1</strain>
    </source>
</reference>
<dbReference type="AlphaFoldDB" id="M0LHC2"/>
<accession>M0LHC2</accession>
<dbReference type="PATRIC" id="fig|1227453.3.peg.1379"/>
<dbReference type="Proteomes" id="UP000011524">
    <property type="component" value="Unassembled WGS sequence"/>
</dbReference>
<proteinExistence type="predicted"/>
<organism evidence="1 2">
    <name type="scientific">Haloarcula japonica (strain ATCC 49778 / DSM 6131 / JCM 7785 / NBRC 101032 / NCIMB 13157 / TR-1)</name>
    <dbReference type="NCBI Taxonomy" id="1227453"/>
    <lineage>
        <taxon>Archaea</taxon>
        <taxon>Methanobacteriati</taxon>
        <taxon>Methanobacteriota</taxon>
        <taxon>Stenosarchaea group</taxon>
        <taxon>Halobacteria</taxon>
        <taxon>Halobacteriales</taxon>
        <taxon>Haloarculaceae</taxon>
        <taxon>Haloarcula</taxon>
    </lineage>
</organism>
<name>M0LHC2_HALJT</name>
<evidence type="ECO:0000313" key="1">
    <source>
        <dbReference type="EMBL" id="EMA32926.1"/>
    </source>
</evidence>
<sequence>MAGAYGKYPLFPDATTSIVTVSCPVAAVPHLSQLLVLLSADATDKEMLHPWMSRQYRPLQNGRGLVAAAASLPAFASFQRLATE</sequence>
<gene>
    <name evidence="1" type="ORF">C444_06876</name>
</gene>
<dbReference type="EMBL" id="AOLY01000009">
    <property type="protein sequence ID" value="EMA32926.1"/>
    <property type="molecule type" value="Genomic_DNA"/>
</dbReference>
<comment type="caution">
    <text evidence="1">The sequence shown here is derived from an EMBL/GenBank/DDBJ whole genome shotgun (WGS) entry which is preliminary data.</text>
</comment>